<evidence type="ECO:0000256" key="13">
    <source>
        <dbReference type="RuleBase" id="RU000682"/>
    </source>
</evidence>
<dbReference type="Gene3D" id="1.10.10.60">
    <property type="entry name" value="Homeodomain-like"/>
    <property type="match status" value="1"/>
</dbReference>
<dbReference type="CDD" id="cd00086">
    <property type="entry name" value="homeodomain"/>
    <property type="match status" value="1"/>
</dbReference>
<dbReference type="InterPro" id="IPR009057">
    <property type="entry name" value="Homeodomain-like_sf"/>
</dbReference>
<evidence type="ECO:0000256" key="12">
    <source>
        <dbReference type="PROSITE-ProRule" id="PRU00433"/>
    </source>
</evidence>
<keyword evidence="14" id="KW-0175">Coiled coil</keyword>
<evidence type="ECO:0000256" key="14">
    <source>
        <dbReference type="SAM" id="Coils"/>
    </source>
</evidence>
<gene>
    <name evidence="18" type="ORF">CSSPJE1EN2_LOCUS10403</name>
</gene>
<evidence type="ECO:0000256" key="4">
    <source>
        <dbReference type="ARBA" id="ARBA00022723"/>
    </source>
</evidence>
<dbReference type="Pfam" id="PF00046">
    <property type="entry name" value="Homeodomain"/>
    <property type="match status" value="1"/>
</dbReference>
<dbReference type="InterPro" id="IPR009056">
    <property type="entry name" value="Cyt_c-like_dom"/>
</dbReference>
<dbReference type="SUPFAM" id="SSF46626">
    <property type="entry name" value="Cytochrome c"/>
    <property type="match status" value="1"/>
</dbReference>
<dbReference type="PROSITE" id="PS51007">
    <property type="entry name" value="CYTC"/>
    <property type="match status" value="1"/>
</dbReference>
<evidence type="ECO:0000256" key="2">
    <source>
        <dbReference type="ARBA" id="ARBA00006074"/>
    </source>
</evidence>
<feature type="DNA-binding region" description="Homeobox" evidence="11">
    <location>
        <begin position="265"/>
        <end position="324"/>
    </location>
</feature>
<evidence type="ECO:0000259" key="17">
    <source>
        <dbReference type="PROSITE" id="PS51007"/>
    </source>
</evidence>
<evidence type="ECO:0000256" key="8">
    <source>
        <dbReference type="ARBA" id="ARBA00023155"/>
    </source>
</evidence>
<dbReference type="PROSITE" id="PS50071">
    <property type="entry name" value="HOMEOBOX_2"/>
    <property type="match status" value="1"/>
</dbReference>
<keyword evidence="6" id="KW-0805">Transcription regulation</keyword>
<dbReference type="SMART" id="SM00340">
    <property type="entry name" value="HALZ"/>
    <property type="match status" value="1"/>
</dbReference>
<evidence type="ECO:0008006" key="20">
    <source>
        <dbReference type="Google" id="ProtNLM"/>
    </source>
</evidence>
<keyword evidence="8 11" id="KW-0371">Homeobox</keyword>
<evidence type="ECO:0000256" key="5">
    <source>
        <dbReference type="ARBA" id="ARBA00023004"/>
    </source>
</evidence>
<protein>
    <recommendedName>
        <fullName evidence="20">Homeobox domain-containing protein</fullName>
    </recommendedName>
</protein>
<dbReference type="EMBL" id="OZ023718">
    <property type="protein sequence ID" value="CAK9867408.1"/>
    <property type="molecule type" value="Genomic_DNA"/>
</dbReference>
<feature type="compositionally biased region" description="Polar residues" evidence="15">
    <location>
        <begin position="205"/>
        <end position="215"/>
    </location>
</feature>
<evidence type="ECO:0000256" key="3">
    <source>
        <dbReference type="ARBA" id="ARBA00022617"/>
    </source>
</evidence>
<evidence type="ECO:0000256" key="7">
    <source>
        <dbReference type="ARBA" id="ARBA00023125"/>
    </source>
</evidence>
<evidence type="ECO:0000259" key="16">
    <source>
        <dbReference type="PROSITE" id="PS50071"/>
    </source>
</evidence>
<dbReference type="InterPro" id="IPR001356">
    <property type="entry name" value="HD"/>
</dbReference>
<dbReference type="Pfam" id="PF02183">
    <property type="entry name" value="HALZ"/>
    <property type="match status" value="1"/>
</dbReference>
<evidence type="ECO:0000256" key="10">
    <source>
        <dbReference type="ARBA" id="ARBA00023242"/>
    </source>
</evidence>
<evidence type="ECO:0000256" key="11">
    <source>
        <dbReference type="PROSITE-ProRule" id="PRU00108"/>
    </source>
</evidence>
<keyword evidence="9" id="KW-0804">Transcription</keyword>
<comment type="subcellular location">
    <subcellularLocation>
        <location evidence="1 11 13">Nucleus</location>
    </subcellularLocation>
</comment>
<dbReference type="Pfam" id="PF13442">
    <property type="entry name" value="Cytochrome_CBB3"/>
    <property type="match status" value="1"/>
</dbReference>
<comment type="similarity">
    <text evidence="2">Belongs to the HD-ZIP homeobox family. Class II subfamily.</text>
</comment>
<organism evidence="18 19">
    <name type="scientific">Sphagnum jensenii</name>
    <dbReference type="NCBI Taxonomy" id="128206"/>
    <lineage>
        <taxon>Eukaryota</taxon>
        <taxon>Viridiplantae</taxon>
        <taxon>Streptophyta</taxon>
        <taxon>Embryophyta</taxon>
        <taxon>Bryophyta</taxon>
        <taxon>Sphagnophytina</taxon>
        <taxon>Sphagnopsida</taxon>
        <taxon>Sphagnales</taxon>
        <taxon>Sphagnaceae</taxon>
        <taxon>Sphagnum</taxon>
    </lineage>
</organism>
<evidence type="ECO:0000256" key="6">
    <source>
        <dbReference type="ARBA" id="ARBA00023015"/>
    </source>
</evidence>
<dbReference type="Gene3D" id="1.10.760.10">
    <property type="entry name" value="Cytochrome c-like domain"/>
    <property type="match status" value="1"/>
</dbReference>
<evidence type="ECO:0000256" key="9">
    <source>
        <dbReference type="ARBA" id="ARBA00023163"/>
    </source>
</evidence>
<proteinExistence type="inferred from homology"/>
<dbReference type="PANTHER" id="PTHR45714">
    <property type="entry name" value="HOMEOBOX-LEUCINE ZIPPER PROTEIN HAT14"/>
    <property type="match status" value="1"/>
</dbReference>
<evidence type="ECO:0000313" key="18">
    <source>
        <dbReference type="EMBL" id="CAK9867408.1"/>
    </source>
</evidence>
<keyword evidence="19" id="KW-1185">Reference proteome</keyword>
<feature type="coiled-coil region" evidence="14">
    <location>
        <begin position="329"/>
        <end position="356"/>
    </location>
</feature>
<feature type="domain" description="Homeobox" evidence="16">
    <location>
        <begin position="263"/>
        <end position="323"/>
    </location>
</feature>
<keyword evidence="4 12" id="KW-0479">Metal-binding</keyword>
<dbReference type="InterPro" id="IPR017970">
    <property type="entry name" value="Homeobox_CS"/>
</dbReference>
<accession>A0ABP1AXX4</accession>
<dbReference type="PROSITE" id="PS00027">
    <property type="entry name" value="HOMEOBOX_1"/>
    <property type="match status" value="1"/>
</dbReference>
<evidence type="ECO:0000313" key="19">
    <source>
        <dbReference type="Proteomes" id="UP001497522"/>
    </source>
</evidence>
<dbReference type="Proteomes" id="UP001497522">
    <property type="component" value="Chromosome 17"/>
</dbReference>
<feature type="domain" description="Cytochrome c" evidence="17">
    <location>
        <begin position="418"/>
        <end position="510"/>
    </location>
</feature>
<keyword evidence="3 12" id="KW-0349">Heme</keyword>
<evidence type="ECO:0000256" key="1">
    <source>
        <dbReference type="ARBA" id="ARBA00004123"/>
    </source>
</evidence>
<sequence>MATLAEGTDAIREEMVKLSWAMMQQANYSGPSVSLGAAGSVSKNLSLKLQQQPTISAAVAALAMEDVHDITAAAVISNNASAGVITTPAPKKQFPVQLNLLPPLPCPSGVQSPSKSSSAMSPQLPYPSCSSKYSFPMTWQHPAISLDRSDNAARLETVVVEAACYSSGTQALLQGAAASPLRDMIDVNQAPASVGNSCEDESPVDVQSSPGSSSGLKRERASSMQHHNMNMFDLLERRDRPCEISSRAAGSDDEELERLAGGTSYTRKKLRLSKEQSTILEESFKEHSTLNPKQKNTLARQLDLRPRQVEVWFQNRRARTKLKQTEVDCERLKRCCDCLALENRRLQKELHELKAVASIRSAPAVGRGGGTHMSEQQQQQQDYSSYSRPLLPAAATLTMCPSCERVSTVADNRAAQTRSQFEPATVFQRTCSGCHAGGGNILQPGATLFAKDLERNDTASVNDIFKITYSGKGRMPGYGENCTPRGQCTFGPRISDSDIHTLAEFVRLQADQGWSKTIDP</sequence>
<dbReference type="PANTHER" id="PTHR45714:SF34">
    <property type="entry name" value="HOMEOBOX-LEUCINE ZIPPER PROTEIN HAT9"/>
    <property type="match status" value="1"/>
</dbReference>
<dbReference type="InterPro" id="IPR003106">
    <property type="entry name" value="Leu_zip_homeo"/>
</dbReference>
<feature type="region of interest" description="Disordered" evidence="15">
    <location>
        <begin position="192"/>
        <end position="224"/>
    </location>
</feature>
<evidence type="ECO:0000256" key="15">
    <source>
        <dbReference type="SAM" id="MobiDB-lite"/>
    </source>
</evidence>
<dbReference type="SMART" id="SM00389">
    <property type="entry name" value="HOX"/>
    <property type="match status" value="1"/>
</dbReference>
<keyword evidence="5 12" id="KW-0408">Iron</keyword>
<dbReference type="InterPro" id="IPR050762">
    <property type="entry name" value="HD-ZIP_Homeobox_LZ_Class_II"/>
</dbReference>
<reference evidence="18" key="1">
    <citation type="submission" date="2024-03" db="EMBL/GenBank/DDBJ databases">
        <authorList>
            <consortium name="ELIXIR-Norway"/>
            <consortium name="Elixir Norway"/>
        </authorList>
    </citation>
    <scope>NUCLEOTIDE SEQUENCE</scope>
</reference>
<keyword evidence="7 11" id="KW-0238">DNA-binding</keyword>
<name>A0ABP1AXX4_9BRYO</name>
<dbReference type="InterPro" id="IPR036909">
    <property type="entry name" value="Cyt_c-like_dom_sf"/>
</dbReference>
<dbReference type="SUPFAM" id="SSF46689">
    <property type="entry name" value="Homeodomain-like"/>
    <property type="match status" value="1"/>
</dbReference>
<keyword evidence="10 11" id="KW-0539">Nucleus</keyword>
<feature type="region of interest" description="Disordered" evidence="15">
    <location>
        <begin position="364"/>
        <end position="384"/>
    </location>
</feature>